<proteinExistence type="predicted"/>
<dbReference type="AlphaFoldDB" id="A0A2Z7CWN2"/>
<gene>
    <name evidence="2" type="ORF">F511_35380</name>
</gene>
<protein>
    <submittedName>
        <fullName evidence="2">Uncharacterized protein</fullName>
    </submittedName>
</protein>
<reference evidence="2 3" key="1">
    <citation type="journal article" date="2015" name="Proc. Natl. Acad. Sci. U.S.A.">
        <title>The resurrection genome of Boea hygrometrica: A blueprint for survival of dehydration.</title>
        <authorList>
            <person name="Xiao L."/>
            <person name="Yang G."/>
            <person name="Zhang L."/>
            <person name="Yang X."/>
            <person name="Zhao S."/>
            <person name="Ji Z."/>
            <person name="Zhou Q."/>
            <person name="Hu M."/>
            <person name="Wang Y."/>
            <person name="Chen M."/>
            <person name="Xu Y."/>
            <person name="Jin H."/>
            <person name="Xiao X."/>
            <person name="Hu G."/>
            <person name="Bao F."/>
            <person name="Hu Y."/>
            <person name="Wan P."/>
            <person name="Li L."/>
            <person name="Deng X."/>
            <person name="Kuang T."/>
            <person name="Xiang C."/>
            <person name="Zhu J.K."/>
            <person name="Oliver M.J."/>
            <person name="He Y."/>
        </authorList>
    </citation>
    <scope>NUCLEOTIDE SEQUENCE [LARGE SCALE GENOMIC DNA]</scope>
    <source>
        <strain evidence="3">cv. XS01</strain>
    </source>
</reference>
<keyword evidence="3" id="KW-1185">Reference proteome</keyword>
<dbReference type="Proteomes" id="UP000250235">
    <property type="component" value="Unassembled WGS sequence"/>
</dbReference>
<evidence type="ECO:0000313" key="3">
    <source>
        <dbReference type="Proteomes" id="UP000250235"/>
    </source>
</evidence>
<feature type="region of interest" description="Disordered" evidence="1">
    <location>
        <begin position="273"/>
        <end position="293"/>
    </location>
</feature>
<evidence type="ECO:0000256" key="1">
    <source>
        <dbReference type="SAM" id="MobiDB-lite"/>
    </source>
</evidence>
<name>A0A2Z7CWN2_9LAMI</name>
<sequence>MGNTDPNNTKAGKKYEVKPQYEEHNKSIYHIRQCNISIVQCMNGLPRIIGRQSTTTQLFNTISIVKPQYEEHNKSIYHIRQCNISIVQCMNGLPRIIGRQSTTTQLFNTISIINQNPNHSDSAGYHDSVTTLDSPHGDSASTSRLSDYRYSKKIYHKADNKDAEIKLHSYLPADFYLTDSHQTLQVHCLSEHIPPGFGNSRQKNSTLAPYTHACINNKYRAQISKKEMLTQKLKRAEDRFCSTVEKLSRARRSFGIPQIVASSFLASINRKSKSQGVQRHLNRRKQRLESTGI</sequence>
<dbReference type="EMBL" id="KQ992437">
    <property type="protein sequence ID" value="KZV50397.1"/>
    <property type="molecule type" value="Genomic_DNA"/>
</dbReference>
<organism evidence="2 3">
    <name type="scientific">Dorcoceras hygrometricum</name>
    <dbReference type="NCBI Taxonomy" id="472368"/>
    <lineage>
        <taxon>Eukaryota</taxon>
        <taxon>Viridiplantae</taxon>
        <taxon>Streptophyta</taxon>
        <taxon>Embryophyta</taxon>
        <taxon>Tracheophyta</taxon>
        <taxon>Spermatophyta</taxon>
        <taxon>Magnoliopsida</taxon>
        <taxon>eudicotyledons</taxon>
        <taxon>Gunneridae</taxon>
        <taxon>Pentapetalae</taxon>
        <taxon>asterids</taxon>
        <taxon>lamiids</taxon>
        <taxon>Lamiales</taxon>
        <taxon>Gesneriaceae</taxon>
        <taxon>Didymocarpoideae</taxon>
        <taxon>Trichosporeae</taxon>
        <taxon>Loxocarpinae</taxon>
        <taxon>Dorcoceras</taxon>
    </lineage>
</organism>
<evidence type="ECO:0000313" key="2">
    <source>
        <dbReference type="EMBL" id="KZV50397.1"/>
    </source>
</evidence>
<accession>A0A2Z7CWN2</accession>